<evidence type="ECO:0000256" key="1">
    <source>
        <dbReference type="SAM" id="MobiDB-lite"/>
    </source>
</evidence>
<feature type="compositionally biased region" description="Low complexity" evidence="1">
    <location>
        <begin position="1471"/>
        <end position="1491"/>
    </location>
</feature>
<gene>
    <name evidence="2" type="ORF">B0T10DRAFT_562350</name>
</gene>
<feature type="compositionally biased region" description="Pro residues" evidence="1">
    <location>
        <begin position="1498"/>
        <end position="1514"/>
    </location>
</feature>
<feature type="compositionally biased region" description="Low complexity" evidence="1">
    <location>
        <begin position="1756"/>
        <end position="1784"/>
    </location>
</feature>
<reference evidence="2 3" key="1">
    <citation type="journal article" date="2021" name="Nat. Commun.">
        <title>Genetic determinants of endophytism in the Arabidopsis root mycobiome.</title>
        <authorList>
            <person name="Mesny F."/>
            <person name="Miyauchi S."/>
            <person name="Thiergart T."/>
            <person name="Pickel B."/>
            <person name="Atanasova L."/>
            <person name="Karlsson M."/>
            <person name="Huettel B."/>
            <person name="Barry K.W."/>
            <person name="Haridas S."/>
            <person name="Chen C."/>
            <person name="Bauer D."/>
            <person name="Andreopoulos W."/>
            <person name="Pangilinan J."/>
            <person name="LaButti K."/>
            <person name="Riley R."/>
            <person name="Lipzen A."/>
            <person name="Clum A."/>
            <person name="Drula E."/>
            <person name="Henrissat B."/>
            <person name="Kohler A."/>
            <person name="Grigoriev I.V."/>
            <person name="Martin F.M."/>
            <person name="Hacquard S."/>
        </authorList>
    </citation>
    <scope>NUCLEOTIDE SEQUENCE [LARGE SCALE GENOMIC DNA]</scope>
    <source>
        <strain evidence="2 3">MPI-CAGE-CH-0241</strain>
    </source>
</reference>
<feature type="compositionally biased region" description="Pro residues" evidence="1">
    <location>
        <begin position="14"/>
        <end position="58"/>
    </location>
</feature>
<feature type="compositionally biased region" description="Low complexity" evidence="1">
    <location>
        <begin position="59"/>
        <end position="69"/>
    </location>
</feature>
<feature type="compositionally biased region" description="Polar residues" evidence="1">
    <location>
        <begin position="2057"/>
        <end position="2066"/>
    </location>
</feature>
<feature type="compositionally biased region" description="Polar residues" evidence="1">
    <location>
        <begin position="973"/>
        <end position="986"/>
    </location>
</feature>
<comment type="caution">
    <text evidence="2">The sequence shown here is derived from an EMBL/GenBank/DDBJ whole genome shotgun (WGS) entry which is preliminary data.</text>
</comment>
<feature type="compositionally biased region" description="Polar residues" evidence="1">
    <location>
        <begin position="2083"/>
        <end position="2098"/>
    </location>
</feature>
<feature type="compositionally biased region" description="Polar residues" evidence="1">
    <location>
        <begin position="1203"/>
        <end position="1222"/>
    </location>
</feature>
<feature type="compositionally biased region" description="Low complexity" evidence="1">
    <location>
        <begin position="1912"/>
        <end position="1945"/>
    </location>
</feature>
<sequence>MSAPVLALAIPAPITTPAPTPAPAPASSPTLAPPTPPTPAPLPPQPQPPSPLASPAPAAPASTVSAASSIRSDGVSSEHSGVQLNEDVGSIHTHEDETAPAPPASIDESDEVSFSDDDWVEIVTPHSTAASIRMVPAEPALVEARPSLSLSLATNASSSTVVASARGGEARLTPQTPASRSQASFQAFFQAAQAAQAAAHQNQANHNNQRQPAAVAQVQTRHKPKPQTQQTQPQTHSQSPQTKAQAQKSSQSSGSQTHTQTNTLTQRTKDMSLSSAHQQQPAPLPHQHRHQRQEPADDIPQRNSSFIGLPPIRRGSTFGMSSPSASTSHSQAARPTAERFPLDDDDEVPEERTPHPPHPAAIPGPVPAPAPPRLPGNTTVAGNGAIRPDGANFETSRLPLLPLLPLLPPQHTQQQGAAHPTQASRMPDQPVHMSPPPGPPEQSDPVRDPMHPHSPGSSEHHQSSSPFGGPAVAGSAASGSSSGAPPMMPPNSTGNPIQKLPPSGPWKLEESHLSEPLHSVSRNRAGTGSSQQQPYFGYDKETGVTLPSQGPPVVPPDTASSPRPRHKPSEVPPSSTRRYPELFARGDPRARSNSNVGPVLPSPQLASGRLSQDIGVPRAVTAGPETEGNGEERGRRKSSGGLFNRLTKPSSERRGSSSAEPIATPPHVPVGPADESSQSSIPIHEMHPDQRKPPRGSFLFSLRGRPSMDPPPQPQQAVQPPAPVQAPMQASVQAPVQAPMQAPPPIGQDQTRPETPQSQSERKHSRFGSGLGAITGGHKVKPTGLPRSSTSSMVNEPNSSAEHMAPPKKRFSGFGSKGGIFHRQSIDIVPKPGTPGSMRPSTGSATPDHVGSMAPPPPIGFMRSNTDGPGPFAQSTMQAQDLGGQDRRKRRGSAGGLISGFLGHSKKSQSQSGPIGPPQGQNQGMQPLPPGQNPLGQHPPGRSPLANPPMNQSQGQFDPRQAQGQFPPGHPGLQQNYQMQVSNGQPSGLAPQLPPLGPVSPVQLPGQMPWGQPSSGTPGQAPPPGQSSTHPPALRRMTGESLDSQLQPNTERPGSSGVNPPEQNREFGTAPEQNGSQVSLNQPRPSPLGQESPLVSKAAHAESSVHDSPRPSVNTTIPAPTDDASIHMRSGSRGVSPTRSVPLSHASNHTPKPSLDTTVQRGDVDTTEPQRPTMDSPSLSFRSAQPGHARTDSHNRDELPLSPVSQLSRTGPPSIASSNLGQSPRLASAAATVTGRGSQPGTPLLSMTSNTPPMQNQGFAPRMAPPPQQHSTPSSPLQQQQHQHHQDLQSPNLQQHQQPQPSFSPTPQQQQQQQQQRQQSPTSPFQQQGQQQRQPLASPFPQQQQQQQKPPPSPFQQQEQKALSSVAPPHQQSSASPFQQQGQRQQQQPPASPFQQQGQYQQQQPPSSPFQQQQQQRPPLSPFQQQGQQQQQVLPPPGLQQNRQQQQHQILGPQQNNAPSRTQSPSLQTRPSFQTMPSPSSQSSIPVSRPSLQMQRPPGSPMTPNPHGPPPAMMNPPVGQATSSKWKGLRNRMSAQMVAKPQHEQGKPKEKTSKLFGAFKRSSKSTPQQPQTPQVAQGQQGHQNLHGFFHPHHGHHPQGAPIQQQMYPPGQQMQPSQQMPPPGQQMALRQQVPPGQQMSPRQQMPPGQIRPGQPIAVGQQVPLGQRMPPPEQQMTPGQQVPPGQVRLSQQIMVGQQMPPPGQQMPPGQSSPDQKQMPQPQQMRPGQPIAPGQQQGAPGQQSALVQQPRPGQSSPIGQHAPPGQLPPGQQIRPGQQSPPIQQPQQFVGQVSHPQSYARRHASQLTSPSSGQKPLSPPTSTSPPMGQQPFSPVNSTVGQQPRPPAGQAVVGPRQGTPKGFQRPFQPQPQQQRPGQRFTEPQYDQVPIPQGYVAVHGEGVVVPSPYNVGRNLNHQSSFQHPPQQQAQPQMSQQVYSQPQSPASMASPSGLRGQPLSHPQTPMSHPTSPQNDGRVGIDPGYRTVQGETRPPATPRGGSIDDSWQAPPQVQRVATNASQVPPQVQRVATTASHASSHGSGTSSETPGNETPGHIVHMHSVSALGSETQSNGPRSPPPPSSENGFLKPQNATTPPSLSAGSITPSREPGSPVGNEQNGTREEYSRPISLSPPIGADDKASPSISHAYSTSAVSDEPNVVAKATKDKAQTSEDVGSDTNEGVRLHVTGESQRDVAHRQLSNGALMRSQTRNRGAPAELEDTEDAHARKMRLAGQEEKIHYDPDADSDGEPAPQMVATSYPGQEWNPYGMPEYGEWND</sequence>
<feature type="compositionally biased region" description="Low complexity" evidence="1">
    <location>
        <begin position="909"/>
        <end position="926"/>
    </location>
</feature>
<feature type="compositionally biased region" description="Polar residues" evidence="1">
    <location>
        <begin position="1801"/>
        <end position="1811"/>
    </location>
</feature>
<feature type="compositionally biased region" description="Low complexity" evidence="1">
    <location>
        <begin position="177"/>
        <end position="214"/>
    </location>
</feature>
<feature type="compositionally biased region" description="Polar residues" evidence="1">
    <location>
        <begin position="520"/>
        <end position="534"/>
    </location>
</feature>
<feature type="compositionally biased region" description="Acidic residues" evidence="1">
    <location>
        <begin position="107"/>
        <end position="118"/>
    </location>
</feature>
<feature type="compositionally biased region" description="Low complexity" evidence="1">
    <location>
        <begin position="1603"/>
        <end position="1617"/>
    </location>
</feature>
<dbReference type="EMBL" id="JAGPYM010000013">
    <property type="protein sequence ID" value="KAH6887917.1"/>
    <property type="molecule type" value="Genomic_DNA"/>
</dbReference>
<feature type="compositionally biased region" description="Pro residues" evidence="1">
    <location>
        <begin position="708"/>
        <end position="724"/>
    </location>
</feature>
<feature type="compositionally biased region" description="Low complexity" evidence="1">
    <location>
        <begin position="1375"/>
        <end position="1455"/>
    </location>
</feature>
<feature type="compositionally biased region" description="Polar residues" evidence="1">
    <location>
        <begin position="1953"/>
        <end position="1967"/>
    </location>
</feature>
<feature type="compositionally biased region" description="Polar residues" evidence="1">
    <location>
        <begin position="2001"/>
        <end position="2017"/>
    </location>
</feature>
<feature type="compositionally biased region" description="Low complexity" evidence="1">
    <location>
        <begin position="453"/>
        <end position="485"/>
    </location>
</feature>
<feature type="compositionally biased region" description="Polar residues" evidence="1">
    <location>
        <begin position="410"/>
        <end position="424"/>
    </location>
</feature>
<feature type="compositionally biased region" description="Low complexity" evidence="1">
    <location>
        <begin position="725"/>
        <end position="740"/>
    </location>
</feature>
<feature type="compositionally biased region" description="Low complexity" evidence="1">
    <location>
        <begin position="1269"/>
        <end position="1281"/>
    </location>
</feature>
<feature type="region of interest" description="Disordered" evidence="1">
    <location>
        <begin position="12"/>
        <end position="118"/>
    </location>
</feature>
<feature type="compositionally biased region" description="Pro residues" evidence="1">
    <location>
        <begin position="433"/>
        <end position="442"/>
    </location>
</feature>
<feature type="compositionally biased region" description="Polar residues" evidence="1">
    <location>
        <begin position="748"/>
        <end position="759"/>
    </location>
</feature>
<feature type="compositionally biased region" description="Low complexity" evidence="1">
    <location>
        <begin position="226"/>
        <end position="266"/>
    </location>
</feature>
<feature type="compositionally biased region" description="Polar residues" evidence="1">
    <location>
        <begin position="863"/>
        <end position="879"/>
    </location>
</feature>
<feature type="compositionally biased region" description="Polar residues" evidence="1">
    <location>
        <begin position="1741"/>
        <end position="1755"/>
    </location>
</feature>
<feature type="compositionally biased region" description="Basic and acidic residues" evidence="1">
    <location>
        <begin position="578"/>
        <end position="590"/>
    </location>
</feature>
<dbReference type="OrthoDB" id="5151921at2759"/>
<evidence type="ECO:0000313" key="3">
    <source>
        <dbReference type="Proteomes" id="UP000777438"/>
    </source>
</evidence>
<organism evidence="2 3">
    <name type="scientific">Thelonectria olida</name>
    <dbReference type="NCBI Taxonomy" id="1576542"/>
    <lineage>
        <taxon>Eukaryota</taxon>
        <taxon>Fungi</taxon>
        <taxon>Dikarya</taxon>
        <taxon>Ascomycota</taxon>
        <taxon>Pezizomycotina</taxon>
        <taxon>Sordariomycetes</taxon>
        <taxon>Hypocreomycetidae</taxon>
        <taxon>Hypocreales</taxon>
        <taxon>Nectriaceae</taxon>
        <taxon>Thelonectria</taxon>
    </lineage>
</organism>
<feature type="compositionally biased region" description="Basic and acidic residues" evidence="1">
    <location>
        <begin position="1189"/>
        <end position="1199"/>
    </location>
</feature>
<proteinExistence type="predicted"/>
<feature type="compositionally biased region" description="Low complexity" evidence="1">
    <location>
        <begin position="152"/>
        <end position="165"/>
    </location>
</feature>
<feature type="compositionally biased region" description="Low complexity" evidence="1">
    <location>
        <begin position="1566"/>
        <end position="1588"/>
    </location>
</feature>
<dbReference type="Proteomes" id="UP000777438">
    <property type="component" value="Unassembled WGS sequence"/>
</dbReference>
<feature type="compositionally biased region" description="Polar residues" evidence="1">
    <location>
        <begin position="1826"/>
        <end position="1837"/>
    </location>
</feature>
<feature type="compositionally biased region" description="Polar residues" evidence="1">
    <location>
        <begin position="1235"/>
        <end position="1258"/>
    </location>
</feature>
<feature type="compositionally biased region" description="Polar residues" evidence="1">
    <location>
        <begin position="1041"/>
        <end position="1062"/>
    </location>
</feature>
<feature type="region of interest" description="Disordered" evidence="1">
    <location>
        <begin position="152"/>
        <end position="2174"/>
    </location>
</feature>
<accession>A0A9P9AKW8</accession>
<feature type="compositionally biased region" description="Polar residues" evidence="1">
    <location>
        <begin position="2192"/>
        <end position="2204"/>
    </location>
</feature>
<feature type="compositionally biased region" description="Polar residues" evidence="1">
    <location>
        <begin position="2135"/>
        <end position="2146"/>
    </location>
</feature>
<feature type="compositionally biased region" description="Pro residues" evidence="1">
    <location>
        <begin position="356"/>
        <end position="374"/>
    </location>
</feature>
<feature type="compositionally biased region" description="Low complexity" evidence="1">
    <location>
        <begin position="2023"/>
        <end position="2038"/>
    </location>
</feature>
<feature type="compositionally biased region" description="Basic and acidic residues" evidence="1">
    <location>
        <begin position="1541"/>
        <end position="1553"/>
    </location>
</feature>
<feature type="compositionally biased region" description="Low complexity" evidence="1">
    <location>
        <begin position="321"/>
        <end position="333"/>
    </location>
</feature>
<name>A0A9P9AKW8_9HYPO</name>
<keyword evidence="3" id="KW-1185">Reference proteome</keyword>
<feature type="compositionally biased region" description="Basic and acidic residues" evidence="1">
    <location>
        <begin position="1099"/>
        <end position="1109"/>
    </location>
</feature>
<feature type="compositionally biased region" description="Low complexity" evidence="1">
    <location>
        <begin position="1857"/>
        <end position="1875"/>
    </location>
</feature>
<feature type="region of interest" description="Disordered" evidence="1">
    <location>
        <begin position="2192"/>
        <end position="2270"/>
    </location>
</feature>
<feature type="compositionally biased region" description="Basic and acidic residues" evidence="1">
    <location>
        <begin position="2226"/>
        <end position="2235"/>
    </location>
</feature>
<feature type="compositionally biased region" description="Polar residues" evidence="1">
    <location>
        <begin position="70"/>
        <end position="83"/>
    </location>
</feature>
<feature type="compositionally biased region" description="Polar residues" evidence="1">
    <location>
        <begin position="1133"/>
        <end position="1160"/>
    </location>
</feature>
<protein>
    <submittedName>
        <fullName evidence="2">Uncharacterized protein</fullName>
    </submittedName>
</protein>
<feature type="compositionally biased region" description="Polar residues" evidence="1">
    <location>
        <begin position="1633"/>
        <end position="1642"/>
    </location>
</feature>
<feature type="compositionally biased region" description="Polar residues" evidence="1">
    <location>
        <begin position="786"/>
        <end position="801"/>
    </location>
</feature>
<feature type="compositionally biased region" description="Polar residues" evidence="1">
    <location>
        <begin position="1167"/>
        <end position="1183"/>
    </location>
</feature>
<feature type="compositionally biased region" description="Polar residues" evidence="1">
    <location>
        <begin position="1456"/>
        <end position="1470"/>
    </location>
</feature>
<feature type="compositionally biased region" description="Low complexity" evidence="1">
    <location>
        <begin position="1704"/>
        <end position="1740"/>
    </location>
</feature>
<evidence type="ECO:0000313" key="2">
    <source>
        <dbReference type="EMBL" id="KAH6887917.1"/>
    </source>
</evidence>
<feature type="compositionally biased region" description="Low complexity" evidence="1">
    <location>
        <begin position="1288"/>
        <end position="1348"/>
    </location>
</feature>
<feature type="compositionally biased region" description="Polar residues" evidence="1">
    <location>
        <begin position="1071"/>
        <end position="1083"/>
    </location>
</feature>